<sequence length="299" mass="33450">MEALYYPILFLFGLAVGSFLNVLILRYAPERSVFSLENLRGRSHCPHCGKTLQWFELVPFLSYIAQGGRCRSCGKKLTVQYPLVEFLSGAIFVALPLYFSKFYGFIGLFPEGSGFRSYYAYLIVWVLILLTWALISVIDMRHYLIPNELNVLLAALGVILVAVKSLPSVWLLPFHSSFLRHYLLIFSPMQNIWINHLLGALAGLLFFGLLIAISRGRAMGMGDVKLAAAAGLILSWPDMALAMIIAFILGGVWGAFLLLTKKKTLRDKLPFAPIMILGMVLTVFFGYQIVSGYFGLFNI</sequence>
<feature type="domain" description="Prepilin peptidase A24 N-terminal" evidence="9">
    <location>
        <begin position="11"/>
        <end position="97"/>
    </location>
</feature>
<keyword evidence="4 7" id="KW-0812">Transmembrane</keyword>
<dbReference type="GO" id="GO:0008168">
    <property type="term" value="F:methyltransferase activity"/>
    <property type="evidence" value="ECO:0007669"/>
    <property type="project" value="UniProtKB-KW"/>
</dbReference>
<dbReference type="Proteomes" id="UP000034600">
    <property type="component" value="Unassembled WGS sequence"/>
</dbReference>
<evidence type="ECO:0000313" key="11">
    <source>
        <dbReference type="Proteomes" id="UP000034600"/>
    </source>
</evidence>
<evidence type="ECO:0000259" key="8">
    <source>
        <dbReference type="Pfam" id="PF01478"/>
    </source>
</evidence>
<evidence type="ECO:0000256" key="6">
    <source>
        <dbReference type="ARBA" id="ARBA00023136"/>
    </source>
</evidence>
<comment type="subcellular location">
    <subcellularLocation>
        <location evidence="1">Cell membrane</location>
        <topology evidence="1">Multi-pass membrane protein</topology>
    </subcellularLocation>
</comment>
<evidence type="ECO:0000259" key="9">
    <source>
        <dbReference type="Pfam" id="PF06750"/>
    </source>
</evidence>
<feature type="transmembrane region" description="Helical" evidence="7">
    <location>
        <begin position="271"/>
        <end position="290"/>
    </location>
</feature>
<keyword evidence="3" id="KW-1003">Cell membrane</keyword>
<name>A0A0G1UX07_9BACT</name>
<feature type="transmembrane region" description="Helical" evidence="7">
    <location>
        <begin position="192"/>
        <end position="211"/>
    </location>
</feature>
<organism evidence="10 11">
    <name type="scientific">Candidatus Jorgensenbacteria bacterium GW2011_GWC1_48_8</name>
    <dbReference type="NCBI Taxonomy" id="1618666"/>
    <lineage>
        <taxon>Bacteria</taxon>
        <taxon>Candidatus Joergenseniibacteriota</taxon>
    </lineage>
</organism>
<feature type="transmembrane region" description="Helical" evidence="7">
    <location>
        <begin position="240"/>
        <end position="259"/>
    </location>
</feature>
<dbReference type="GO" id="GO:0032259">
    <property type="term" value="P:methylation"/>
    <property type="evidence" value="ECO:0007669"/>
    <property type="project" value="UniProtKB-KW"/>
</dbReference>
<dbReference type="Gene3D" id="1.20.120.1220">
    <property type="match status" value="1"/>
</dbReference>
<dbReference type="InterPro" id="IPR050882">
    <property type="entry name" value="Prepilin_peptidase/N-MTase"/>
</dbReference>
<dbReference type="GO" id="GO:0004190">
    <property type="term" value="F:aspartic-type endopeptidase activity"/>
    <property type="evidence" value="ECO:0007669"/>
    <property type="project" value="UniProtKB-EC"/>
</dbReference>
<evidence type="ECO:0000256" key="5">
    <source>
        <dbReference type="ARBA" id="ARBA00022989"/>
    </source>
</evidence>
<keyword evidence="10" id="KW-0378">Hydrolase</keyword>
<evidence type="ECO:0000256" key="2">
    <source>
        <dbReference type="ARBA" id="ARBA00005801"/>
    </source>
</evidence>
<keyword evidence="6 7" id="KW-0472">Membrane</keyword>
<dbReference type="GO" id="GO:0005886">
    <property type="term" value="C:plasma membrane"/>
    <property type="evidence" value="ECO:0007669"/>
    <property type="project" value="UniProtKB-SubCell"/>
</dbReference>
<dbReference type="InterPro" id="IPR000045">
    <property type="entry name" value="Prepilin_IV_endopep_pep"/>
</dbReference>
<accession>A0A0G1UX07</accession>
<evidence type="ECO:0000313" key="10">
    <source>
        <dbReference type="EMBL" id="KKU98779.1"/>
    </source>
</evidence>
<feature type="transmembrane region" description="Helical" evidence="7">
    <location>
        <begin position="119"/>
        <end position="138"/>
    </location>
</feature>
<comment type="caution">
    <text evidence="10">The sequence shown here is derived from an EMBL/GenBank/DDBJ whole genome shotgun (WGS) entry which is preliminary data.</text>
</comment>
<keyword evidence="10" id="KW-0489">Methyltransferase</keyword>
<comment type="similarity">
    <text evidence="2">Belongs to the peptidase A24 family.</text>
</comment>
<evidence type="ECO:0000256" key="1">
    <source>
        <dbReference type="ARBA" id="ARBA00004651"/>
    </source>
</evidence>
<evidence type="ECO:0000256" key="3">
    <source>
        <dbReference type="ARBA" id="ARBA00022475"/>
    </source>
</evidence>
<keyword evidence="10" id="KW-0808">Transferase</keyword>
<protein>
    <submittedName>
        <fullName evidence="10">Type II secretory pathway, prepilin signal peptidase PulO and related peptidases, leader peptidase (Prepilin peptidase) / N-methyltransferase</fullName>
        <ecNumber evidence="10">3.4.23.43</ecNumber>
    </submittedName>
</protein>
<dbReference type="EMBL" id="LCPO01000014">
    <property type="protein sequence ID" value="KKU98779.1"/>
    <property type="molecule type" value="Genomic_DNA"/>
</dbReference>
<evidence type="ECO:0000256" key="7">
    <source>
        <dbReference type="SAM" id="Phobius"/>
    </source>
</evidence>
<dbReference type="Pfam" id="PF01478">
    <property type="entry name" value="Peptidase_A24"/>
    <property type="match status" value="1"/>
</dbReference>
<feature type="transmembrane region" description="Helical" evidence="7">
    <location>
        <begin position="6"/>
        <end position="25"/>
    </location>
</feature>
<dbReference type="PANTHER" id="PTHR30487">
    <property type="entry name" value="TYPE 4 PREPILIN-LIKE PROTEINS LEADER PEPTIDE-PROCESSING ENZYME"/>
    <property type="match status" value="1"/>
</dbReference>
<dbReference type="PATRIC" id="fig|1618666.3.peg.424"/>
<gene>
    <name evidence="10" type="primary">pulO</name>
    <name evidence="10" type="ORF">UY32_C0014G0012</name>
</gene>
<dbReference type="AlphaFoldDB" id="A0A0G1UX07"/>
<dbReference type="GO" id="GO:0006465">
    <property type="term" value="P:signal peptide processing"/>
    <property type="evidence" value="ECO:0007669"/>
    <property type="project" value="TreeGrafter"/>
</dbReference>
<dbReference type="InterPro" id="IPR010627">
    <property type="entry name" value="Prepilin_pept_A24_N"/>
</dbReference>
<dbReference type="EC" id="3.4.23.43" evidence="10"/>
<dbReference type="PANTHER" id="PTHR30487:SF0">
    <property type="entry name" value="PREPILIN LEADER PEPTIDASE_N-METHYLTRANSFERASE-RELATED"/>
    <property type="match status" value="1"/>
</dbReference>
<proteinExistence type="inferred from homology"/>
<feature type="transmembrane region" description="Helical" evidence="7">
    <location>
        <begin position="150"/>
        <end position="172"/>
    </location>
</feature>
<keyword evidence="5 7" id="KW-1133">Transmembrane helix</keyword>
<reference evidence="10 11" key="1">
    <citation type="journal article" date="2015" name="Nature">
        <title>rRNA introns, odd ribosomes, and small enigmatic genomes across a large radiation of phyla.</title>
        <authorList>
            <person name="Brown C.T."/>
            <person name="Hug L.A."/>
            <person name="Thomas B.C."/>
            <person name="Sharon I."/>
            <person name="Castelle C.J."/>
            <person name="Singh A."/>
            <person name="Wilkins M.J."/>
            <person name="Williams K.H."/>
            <person name="Banfield J.F."/>
        </authorList>
    </citation>
    <scope>NUCLEOTIDE SEQUENCE [LARGE SCALE GENOMIC DNA]</scope>
</reference>
<evidence type="ECO:0000256" key="4">
    <source>
        <dbReference type="ARBA" id="ARBA00022692"/>
    </source>
</evidence>
<dbReference type="Pfam" id="PF06750">
    <property type="entry name" value="A24_N_bact"/>
    <property type="match status" value="1"/>
</dbReference>
<feature type="transmembrane region" description="Helical" evidence="7">
    <location>
        <begin position="79"/>
        <end position="99"/>
    </location>
</feature>
<feature type="domain" description="Prepilin type IV endopeptidase peptidase" evidence="8">
    <location>
        <begin position="128"/>
        <end position="254"/>
    </location>
</feature>